<keyword evidence="3" id="KW-1185">Reference proteome</keyword>
<dbReference type="RefSeq" id="WP_068257973.1">
    <property type="nucleotide sequence ID" value="NZ_LWSK01000001.1"/>
</dbReference>
<comment type="caution">
    <text evidence="2">The sequence shown here is derived from an EMBL/GenBank/DDBJ whole genome shotgun (WGS) entry which is preliminary data.</text>
</comment>
<reference evidence="2 3" key="1">
    <citation type="submission" date="2019-08" db="EMBL/GenBank/DDBJ databases">
        <title>Deep-cultivation of Planctomycetes and their phenomic and genomic characterization uncovers novel biology.</title>
        <authorList>
            <person name="Wiegand S."/>
            <person name="Jogler M."/>
            <person name="Boedeker C."/>
            <person name="Pinto D."/>
            <person name="Vollmers J."/>
            <person name="Rivas-Marin E."/>
            <person name="Kohn T."/>
            <person name="Peeters S.H."/>
            <person name="Heuer A."/>
            <person name="Rast P."/>
            <person name="Oberbeckmann S."/>
            <person name="Bunk B."/>
            <person name="Jeske O."/>
            <person name="Meyerdierks A."/>
            <person name="Storesund J.E."/>
            <person name="Kallscheuer N."/>
            <person name="Luecker S."/>
            <person name="Lage O.M."/>
            <person name="Pohl T."/>
            <person name="Merkel B.J."/>
            <person name="Hornburger P."/>
            <person name="Mueller R.-W."/>
            <person name="Bruemmer F."/>
            <person name="Labrenz M."/>
            <person name="Spormann A.M."/>
            <person name="Op Den Camp H."/>
            <person name="Overmann J."/>
            <person name="Amann R."/>
            <person name="Jetten M.S.M."/>
            <person name="Mascher T."/>
            <person name="Medema M.H."/>
            <person name="Devos D.P."/>
            <person name="Kaster A.-K."/>
            <person name="Ovreas L."/>
            <person name="Rohde M."/>
            <person name="Galperin M.Y."/>
            <person name="Jogler C."/>
        </authorList>
    </citation>
    <scope>NUCLEOTIDE SEQUENCE [LARGE SCALE GENOMIC DNA]</scope>
    <source>
        <strain evidence="2 3">LF1</strain>
    </source>
</reference>
<dbReference type="OrthoDB" id="9793216at2"/>
<protein>
    <submittedName>
        <fullName evidence="2">DinB superfamily protein</fullName>
    </submittedName>
</protein>
<evidence type="ECO:0000313" key="3">
    <source>
        <dbReference type="Proteomes" id="UP000322699"/>
    </source>
</evidence>
<dbReference type="Gene3D" id="1.20.120.450">
    <property type="entry name" value="dinb family like domain"/>
    <property type="match status" value="1"/>
</dbReference>
<dbReference type="Pfam" id="PF12867">
    <property type="entry name" value="DinB_2"/>
    <property type="match status" value="1"/>
</dbReference>
<dbReference type="EMBL" id="VRLW01000001">
    <property type="protein sequence ID" value="KAA1261434.1"/>
    <property type="molecule type" value="Genomic_DNA"/>
</dbReference>
<dbReference type="SUPFAM" id="SSF109854">
    <property type="entry name" value="DinB/YfiT-like putative metalloenzymes"/>
    <property type="match status" value="1"/>
</dbReference>
<dbReference type="InterPro" id="IPR024775">
    <property type="entry name" value="DinB-like"/>
</dbReference>
<accession>A0A5B1CQD6</accession>
<sequence length="196" mass="22312">MIASRRPAENELLSEYQQELLAKLPGDDVIAVMNDQLFWMCELASHLCTQQVDIVHSPYTWTVRQVIEHCVDAERVFGYRILRAAAGDTTPLPSWDENAYANARFGLGTFSNLISELGATRQSNRLLLIRIQPAAWERKVSVDSNPISVRAMAWIAAAHLSHHLEIIEQRCQVSVDRKYADRKYADRKYADRKCPG</sequence>
<evidence type="ECO:0000313" key="2">
    <source>
        <dbReference type="EMBL" id="KAA1261434.1"/>
    </source>
</evidence>
<organism evidence="2 3">
    <name type="scientific">Rubripirellula obstinata</name>
    <dbReference type="NCBI Taxonomy" id="406547"/>
    <lineage>
        <taxon>Bacteria</taxon>
        <taxon>Pseudomonadati</taxon>
        <taxon>Planctomycetota</taxon>
        <taxon>Planctomycetia</taxon>
        <taxon>Pirellulales</taxon>
        <taxon>Pirellulaceae</taxon>
        <taxon>Rubripirellula</taxon>
    </lineage>
</organism>
<dbReference type="AlphaFoldDB" id="A0A5B1CQD6"/>
<name>A0A5B1CQD6_9BACT</name>
<dbReference type="InterPro" id="IPR034660">
    <property type="entry name" value="DinB/YfiT-like"/>
</dbReference>
<proteinExistence type="predicted"/>
<feature type="domain" description="DinB-like" evidence="1">
    <location>
        <begin position="42"/>
        <end position="167"/>
    </location>
</feature>
<dbReference type="Proteomes" id="UP000322699">
    <property type="component" value="Unassembled WGS sequence"/>
</dbReference>
<evidence type="ECO:0000259" key="1">
    <source>
        <dbReference type="Pfam" id="PF12867"/>
    </source>
</evidence>
<gene>
    <name evidence="2" type="ORF">LF1_39820</name>
</gene>